<evidence type="ECO:0000256" key="5">
    <source>
        <dbReference type="ARBA" id="ARBA00023136"/>
    </source>
</evidence>
<evidence type="ECO:0000313" key="9">
    <source>
        <dbReference type="Proteomes" id="UP001309876"/>
    </source>
</evidence>
<name>A0AAN7YII9_9EURO</name>
<organism evidence="8 9">
    <name type="scientific">Lithohypha guttulata</name>
    <dbReference type="NCBI Taxonomy" id="1690604"/>
    <lineage>
        <taxon>Eukaryota</taxon>
        <taxon>Fungi</taxon>
        <taxon>Dikarya</taxon>
        <taxon>Ascomycota</taxon>
        <taxon>Pezizomycotina</taxon>
        <taxon>Eurotiomycetes</taxon>
        <taxon>Chaetothyriomycetidae</taxon>
        <taxon>Chaetothyriales</taxon>
        <taxon>Trichomeriaceae</taxon>
        <taxon>Lithohypha</taxon>
    </lineage>
</organism>
<dbReference type="SUPFAM" id="SSF53474">
    <property type="entry name" value="alpha/beta-Hydrolases"/>
    <property type="match status" value="1"/>
</dbReference>
<evidence type="ECO:0000256" key="7">
    <source>
        <dbReference type="SAM" id="Phobius"/>
    </source>
</evidence>
<feature type="compositionally biased region" description="Basic and acidic residues" evidence="6">
    <location>
        <begin position="625"/>
        <end position="663"/>
    </location>
</feature>
<dbReference type="EMBL" id="JAVRRJ010000002">
    <property type="protein sequence ID" value="KAK5088786.1"/>
    <property type="molecule type" value="Genomic_DNA"/>
</dbReference>
<evidence type="ECO:0000256" key="6">
    <source>
        <dbReference type="SAM" id="MobiDB-lite"/>
    </source>
</evidence>
<evidence type="ECO:0000256" key="3">
    <source>
        <dbReference type="ARBA" id="ARBA00022692"/>
    </source>
</evidence>
<keyword evidence="5 7" id="KW-0472">Membrane</keyword>
<feature type="region of interest" description="Disordered" evidence="6">
    <location>
        <begin position="625"/>
        <end position="677"/>
    </location>
</feature>
<keyword evidence="9" id="KW-1185">Reference proteome</keyword>
<dbReference type="Gene3D" id="3.40.50.1820">
    <property type="entry name" value="alpha/beta hydrolase"/>
    <property type="match status" value="1"/>
</dbReference>
<dbReference type="PANTHER" id="PTHR17920:SF22">
    <property type="entry name" value="DUF726 DOMAIN PROTEIN (AFU_ORTHOLOGUE AFUA_2G12860)"/>
    <property type="match status" value="1"/>
</dbReference>
<dbReference type="Pfam" id="PF05277">
    <property type="entry name" value="DUF726"/>
    <property type="match status" value="1"/>
</dbReference>
<dbReference type="InterPro" id="IPR029058">
    <property type="entry name" value="AB_hydrolase_fold"/>
</dbReference>
<proteinExistence type="inferred from homology"/>
<gene>
    <name evidence="8" type="ORF">LTR05_003008</name>
</gene>
<reference evidence="8 9" key="1">
    <citation type="submission" date="2023-08" db="EMBL/GenBank/DDBJ databases">
        <title>Black Yeasts Isolated from many extreme environments.</title>
        <authorList>
            <person name="Coleine C."/>
            <person name="Stajich J.E."/>
            <person name="Selbmann L."/>
        </authorList>
    </citation>
    <scope>NUCLEOTIDE SEQUENCE [LARGE SCALE GENOMIC DNA]</scope>
    <source>
        <strain evidence="8 9">CCFEE 5910</strain>
    </source>
</reference>
<comment type="caution">
    <text evidence="8">The sequence shown here is derived from an EMBL/GenBank/DDBJ whole genome shotgun (WGS) entry which is preliminary data.</text>
</comment>
<feature type="region of interest" description="Disordered" evidence="6">
    <location>
        <begin position="1"/>
        <end position="23"/>
    </location>
</feature>
<comment type="subcellular location">
    <subcellularLocation>
        <location evidence="1">Membrane</location>
        <topology evidence="1">Multi-pass membrane protein</topology>
    </subcellularLocation>
</comment>
<evidence type="ECO:0000256" key="1">
    <source>
        <dbReference type="ARBA" id="ARBA00004141"/>
    </source>
</evidence>
<feature type="region of interest" description="Disordered" evidence="6">
    <location>
        <begin position="131"/>
        <end position="160"/>
    </location>
</feature>
<keyword evidence="4 7" id="KW-1133">Transmembrane helix</keyword>
<accession>A0AAN7YII9</accession>
<feature type="transmembrane region" description="Helical" evidence="7">
    <location>
        <begin position="282"/>
        <end position="306"/>
    </location>
</feature>
<evidence type="ECO:0000313" key="8">
    <source>
        <dbReference type="EMBL" id="KAK5088786.1"/>
    </source>
</evidence>
<protein>
    <recommendedName>
        <fullName evidence="10">DUF726-domain-containing protein</fullName>
    </recommendedName>
</protein>
<dbReference type="AlphaFoldDB" id="A0AAN7YII9"/>
<dbReference type="GO" id="GO:0016020">
    <property type="term" value="C:membrane"/>
    <property type="evidence" value="ECO:0007669"/>
    <property type="project" value="UniProtKB-SubCell"/>
</dbReference>
<evidence type="ECO:0000256" key="4">
    <source>
        <dbReference type="ARBA" id="ARBA00022989"/>
    </source>
</evidence>
<dbReference type="Proteomes" id="UP001309876">
    <property type="component" value="Unassembled WGS sequence"/>
</dbReference>
<keyword evidence="3 7" id="KW-0812">Transmembrane</keyword>
<comment type="similarity">
    <text evidence="2">Belongs to the TMCO4 family.</text>
</comment>
<feature type="compositionally biased region" description="Polar residues" evidence="6">
    <location>
        <begin position="666"/>
        <end position="677"/>
    </location>
</feature>
<feature type="transmembrane region" description="Helical" evidence="7">
    <location>
        <begin position="247"/>
        <end position="270"/>
    </location>
</feature>
<sequence length="677" mass="73596">MPFQLPHLPGTSTHHDKTEASLDDVLPKPTQKADLLVLVSECIERMREGVTANFEELKAQPNDSTESQNEQEETQKSVLDLQWLSDDPVTSPQMQALKASALEYFNHWRTSVIKRMQEALHVRSDALDDARSRYQGATSTSHPEPRGNTPPSTIPLPSGVNALDEKGRALVLGAILFMLLSLEHYSAHSRILLSLLCQYLELPHDVLSTVEVTSAATLLDAASKGMDAEDARKKEAEEGSFGRKWKVGLAGVAGAIAIGVTGGLAAPVILGLAGTIMGGVGLGGLVTFLGATIANPIVIGAMFGMYGGKMTSRAMDAYAKEVNDFKFLPISDIKPEPASKSEKGVPSHKLRVAIGISGWVTNESDVSRPWRVFSSASLEPFALRYELAALITFGTGLTNLLKNTGFNYVRGKAIKFVLPTLAAAMAPLGLLKAGQLLDNPFTIAMERSDKAGKVLAHALIDRVQGERPVTLVGYSMGSRVVFSCLQELAARKAFGLVENAVLIGSPVPSTESSWRNMRAVVAGRLVNVYSEHDMILGYLYRARNLTLAIAGLREINAPLVENKNVSSFVSGHNQYRLAIGRILKELDFADLDLDQIAQEKIELEHEKIYEEEAYQQAKKEGRLEGLEGEDGHVMVKDHPSQNKAQAEKDTTTDESQIIDKLEQMDVNDSQKSSAKMA</sequence>
<dbReference type="PANTHER" id="PTHR17920">
    <property type="entry name" value="TRANSMEMBRANE AND COILED-COIL DOMAIN-CONTAINING PROTEIN 4 TMCO4"/>
    <property type="match status" value="1"/>
</dbReference>
<feature type="region of interest" description="Disordered" evidence="6">
    <location>
        <begin position="58"/>
        <end position="77"/>
    </location>
</feature>
<evidence type="ECO:0000256" key="2">
    <source>
        <dbReference type="ARBA" id="ARBA00009824"/>
    </source>
</evidence>
<evidence type="ECO:0008006" key="10">
    <source>
        <dbReference type="Google" id="ProtNLM"/>
    </source>
</evidence>
<dbReference type="InterPro" id="IPR007941">
    <property type="entry name" value="DUF726"/>
</dbReference>